<dbReference type="Gene3D" id="6.10.250.140">
    <property type="match status" value="1"/>
</dbReference>
<feature type="domain" description="ParB-like N-terminal" evidence="3">
    <location>
        <begin position="46"/>
        <end position="138"/>
    </location>
</feature>
<reference evidence="4 5" key="1">
    <citation type="submission" date="2021-01" db="EMBL/GenBank/DDBJ databases">
        <authorList>
            <person name="Ruan W."/>
            <person name="Khan S.A."/>
            <person name="Jeon C.O."/>
        </authorList>
    </citation>
    <scope>NUCLEOTIDE SEQUENCE [LARGE SCALE GENOMIC DNA]</scope>
    <source>
        <strain evidence="4 5">R798</strain>
    </source>
</reference>
<dbReference type="SUPFAM" id="SSF109709">
    <property type="entry name" value="KorB DNA-binding domain-like"/>
    <property type="match status" value="1"/>
</dbReference>
<name>A0ABS7SPX7_9BURK</name>
<organism evidence="4 5">
    <name type="scientific">Massilia soli</name>
    <dbReference type="NCBI Taxonomy" id="2792854"/>
    <lineage>
        <taxon>Bacteria</taxon>
        <taxon>Pseudomonadati</taxon>
        <taxon>Pseudomonadota</taxon>
        <taxon>Betaproteobacteria</taxon>
        <taxon>Burkholderiales</taxon>
        <taxon>Oxalobacteraceae</taxon>
        <taxon>Telluria group</taxon>
        <taxon>Massilia</taxon>
    </lineage>
</organism>
<gene>
    <name evidence="4" type="ORF">I4X03_007890</name>
</gene>
<feature type="region of interest" description="Disordered" evidence="2">
    <location>
        <begin position="242"/>
        <end position="302"/>
    </location>
</feature>
<dbReference type="Proteomes" id="UP000809349">
    <property type="component" value="Unassembled WGS sequence"/>
</dbReference>
<sequence>MATRTSSSPVNLAGLDALADLGAVSYASLLQGDPDGRQRQSSAAPLLVPVSDIEERPHQVRQRFDLTELRASIRDNLDAGRAPVKTPLIVKPIPGHPGKWDLCDGARRLRAARLEGVTALPVIADPDFDDFDQVVVNLQRDANTPVEIADFIASKLATGRKQTEIARRLGKSSAWVSKHAALIGMPAPIRHAYDAGRIHDVEAMYLLVVAYKNQQASIDPLCMEGAGPISKYNVMRLLEEDTEPVAPTPSSTAADERAEGSAPNPMPIAMRPEAVDAGAPTATTSRARPASIAQTKPRPPPAALLERPLVQVLHEGRAATLLMAACAPGAQASIRYDATGHTAQVPIGSLTLTAIIAKP</sequence>
<dbReference type="EMBL" id="JAFBIL020000003">
    <property type="protein sequence ID" value="MBZ2207180.1"/>
    <property type="molecule type" value="Genomic_DNA"/>
</dbReference>
<dbReference type="Pfam" id="PF08535">
    <property type="entry name" value="KorB"/>
    <property type="match status" value="1"/>
</dbReference>
<dbReference type="Gene3D" id="2.30.30.150">
    <property type="entry name" value="KorB, C-terminal domain"/>
    <property type="match status" value="1"/>
</dbReference>
<dbReference type="SUPFAM" id="SSF110849">
    <property type="entry name" value="ParB/Sulfiredoxin"/>
    <property type="match status" value="1"/>
</dbReference>
<dbReference type="PANTHER" id="PTHR33375:SF1">
    <property type="entry name" value="CHROMOSOME-PARTITIONING PROTEIN PARB-RELATED"/>
    <property type="match status" value="1"/>
</dbReference>
<accession>A0ABS7SPX7</accession>
<reference evidence="4 5" key="2">
    <citation type="submission" date="2021-08" db="EMBL/GenBank/DDBJ databases">
        <title>Massilia sp. R798.</title>
        <authorList>
            <person name="Baek J.H."/>
            <person name="Jung H.S."/>
            <person name="Kim K.R."/>
            <person name="Jeon C.O."/>
        </authorList>
    </citation>
    <scope>NUCLEOTIDE SEQUENCE [LARGE SCALE GENOMIC DNA]</scope>
    <source>
        <strain evidence="4 5">R798</strain>
    </source>
</reference>
<protein>
    <submittedName>
        <fullName evidence="4">ParB/RepB/Spo0J family partition protein</fullName>
    </submittedName>
</protein>
<comment type="similarity">
    <text evidence="1">Belongs to the ParB family.</text>
</comment>
<dbReference type="SMART" id="SM00470">
    <property type="entry name" value="ParB"/>
    <property type="match status" value="1"/>
</dbReference>
<dbReference type="InterPro" id="IPR003115">
    <property type="entry name" value="ParB_N"/>
</dbReference>
<keyword evidence="5" id="KW-1185">Reference proteome</keyword>
<evidence type="ECO:0000313" key="4">
    <source>
        <dbReference type="EMBL" id="MBZ2207180.1"/>
    </source>
</evidence>
<dbReference type="InterPro" id="IPR042075">
    <property type="entry name" value="KorB_DNA-db"/>
</dbReference>
<feature type="compositionally biased region" description="Low complexity" evidence="2">
    <location>
        <begin position="279"/>
        <end position="291"/>
    </location>
</feature>
<comment type="caution">
    <text evidence="4">The sequence shown here is derived from an EMBL/GenBank/DDBJ whole genome shotgun (WGS) entry which is preliminary data.</text>
</comment>
<dbReference type="PANTHER" id="PTHR33375">
    <property type="entry name" value="CHROMOSOME-PARTITIONING PROTEIN PARB-RELATED"/>
    <property type="match status" value="1"/>
</dbReference>
<dbReference type="InterPro" id="IPR013741">
    <property type="entry name" value="KorB_domain"/>
</dbReference>
<dbReference type="RefSeq" id="WP_223467680.1">
    <property type="nucleotide sequence ID" value="NZ_JAFBIL020000003.1"/>
</dbReference>
<evidence type="ECO:0000256" key="2">
    <source>
        <dbReference type="SAM" id="MobiDB-lite"/>
    </source>
</evidence>
<evidence type="ECO:0000313" key="5">
    <source>
        <dbReference type="Proteomes" id="UP000809349"/>
    </source>
</evidence>
<dbReference type="Pfam" id="PF02195">
    <property type="entry name" value="ParB_N"/>
    <property type="match status" value="1"/>
</dbReference>
<proteinExistence type="inferred from homology"/>
<evidence type="ECO:0000259" key="3">
    <source>
        <dbReference type="SMART" id="SM00470"/>
    </source>
</evidence>
<dbReference type="NCBIfam" id="TIGR00180">
    <property type="entry name" value="parB_part"/>
    <property type="match status" value="1"/>
</dbReference>
<dbReference type="Gene3D" id="1.10.10.730">
    <property type="entry name" value="KorB DNA-binding domain"/>
    <property type="match status" value="1"/>
</dbReference>
<dbReference type="InterPro" id="IPR004437">
    <property type="entry name" value="ParB/RepB/Spo0J"/>
</dbReference>
<dbReference type="InterPro" id="IPR036086">
    <property type="entry name" value="ParB/Sulfiredoxin_sf"/>
</dbReference>
<dbReference type="InterPro" id="IPR050336">
    <property type="entry name" value="Chromosome_partition/occlusion"/>
</dbReference>
<dbReference type="InterPro" id="IPR037048">
    <property type="entry name" value="KorB_C_sf"/>
</dbReference>
<evidence type="ECO:0000256" key="1">
    <source>
        <dbReference type="ARBA" id="ARBA00006295"/>
    </source>
</evidence>
<dbReference type="Gene3D" id="3.90.1530.30">
    <property type="match status" value="1"/>
</dbReference>